<dbReference type="InterPro" id="IPR017996">
    <property type="entry name" value="MRJP/yellow-related"/>
</dbReference>
<dbReference type="Proteomes" id="UP000053411">
    <property type="component" value="Unassembled WGS sequence"/>
</dbReference>
<keyword evidence="6" id="KW-1185">Reference proteome</keyword>
<dbReference type="PANTHER" id="PTHR10009:SF18">
    <property type="entry name" value="PROTEIN YELLOW-LIKE PROTEIN"/>
    <property type="match status" value="1"/>
</dbReference>
<proteinExistence type="inferred from homology"/>
<gene>
    <name evidence="5" type="ORF">Z520_00953</name>
</gene>
<comment type="similarity">
    <text evidence="2">Belongs to the major royal jelly protein family.</text>
</comment>
<dbReference type="InterPro" id="IPR011042">
    <property type="entry name" value="6-blade_b-propeller_TolB-like"/>
</dbReference>
<evidence type="ECO:0000256" key="4">
    <source>
        <dbReference type="SAM" id="SignalP"/>
    </source>
</evidence>
<evidence type="ECO:0000313" key="6">
    <source>
        <dbReference type="Proteomes" id="UP000053411"/>
    </source>
</evidence>
<reference evidence="5 6" key="1">
    <citation type="submission" date="2015-01" db="EMBL/GenBank/DDBJ databases">
        <title>The Genome Sequence of Fonsecaea multimorphosa CBS 102226.</title>
        <authorList>
            <consortium name="The Broad Institute Genomics Platform"/>
            <person name="Cuomo C."/>
            <person name="de Hoog S."/>
            <person name="Gorbushina A."/>
            <person name="Stielow B."/>
            <person name="Teixiera M."/>
            <person name="Abouelleil A."/>
            <person name="Chapman S.B."/>
            <person name="Priest M."/>
            <person name="Young S.K."/>
            <person name="Wortman J."/>
            <person name="Nusbaum C."/>
            <person name="Birren B."/>
        </authorList>
    </citation>
    <scope>NUCLEOTIDE SEQUENCE [LARGE SCALE GENOMIC DNA]</scope>
    <source>
        <strain evidence="5 6">CBS 102226</strain>
    </source>
</reference>
<evidence type="ECO:0000256" key="2">
    <source>
        <dbReference type="ARBA" id="ARBA00009127"/>
    </source>
</evidence>
<feature type="chain" id="PRO_5002246022" description="Major royal jelly protein" evidence="4">
    <location>
        <begin position="20"/>
        <end position="441"/>
    </location>
</feature>
<dbReference type="Pfam" id="PF03022">
    <property type="entry name" value="MRJP"/>
    <property type="match status" value="1"/>
</dbReference>
<dbReference type="EMBL" id="KN848063">
    <property type="protein sequence ID" value="KIY02488.1"/>
    <property type="molecule type" value="Genomic_DNA"/>
</dbReference>
<dbReference type="SUPFAM" id="SSF101898">
    <property type="entry name" value="NHL repeat"/>
    <property type="match status" value="1"/>
</dbReference>
<dbReference type="PANTHER" id="PTHR10009">
    <property type="entry name" value="PROTEIN YELLOW-RELATED"/>
    <property type="match status" value="1"/>
</dbReference>
<organism evidence="5 6">
    <name type="scientific">Fonsecaea multimorphosa CBS 102226</name>
    <dbReference type="NCBI Taxonomy" id="1442371"/>
    <lineage>
        <taxon>Eukaryota</taxon>
        <taxon>Fungi</taxon>
        <taxon>Dikarya</taxon>
        <taxon>Ascomycota</taxon>
        <taxon>Pezizomycotina</taxon>
        <taxon>Eurotiomycetes</taxon>
        <taxon>Chaetothyriomycetidae</taxon>
        <taxon>Chaetothyriales</taxon>
        <taxon>Herpotrichiellaceae</taxon>
        <taxon>Fonsecaea</taxon>
    </lineage>
</organism>
<dbReference type="RefSeq" id="XP_016636610.1">
    <property type="nucleotide sequence ID" value="XM_016771471.1"/>
</dbReference>
<dbReference type="Gene3D" id="2.120.10.30">
    <property type="entry name" value="TolB, C-terminal domain"/>
    <property type="match status" value="1"/>
</dbReference>
<keyword evidence="3" id="KW-0964">Secreted</keyword>
<evidence type="ECO:0000256" key="1">
    <source>
        <dbReference type="ARBA" id="ARBA00004613"/>
    </source>
</evidence>
<evidence type="ECO:0000256" key="3">
    <source>
        <dbReference type="ARBA" id="ARBA00022525"/>
    </source>
</evidence>
<dbReference type="OrthoDB" id="7776143at2759"/>
<evidence type="ECO:0000313" key="5">
    <source>
        <dbReference type="EMBL" id="KIY02488.1"/>
    </source>
</evidence>
<evidence type="ECO:0008006" key="7">
    <source>
        <dbReference type="Google" id="ProtNLM"/>
    </source>
</evidence>
<sequence length="441" mass="48630">MGVISFCMAGLALASLAMAQNASLTQDNTISTEGLVSNNSRFDTILRVDNGTYGPPIEEVHYFYKYWPIGIAVSSTPRIFVCYTRGDYDYTVAEVNSTTSETPFPSAGLNLPPDALNTTFNGIEFGSANSTGLISVQALYITPATSSGRPETLWLLDTGRPTIQSSTGSYSMPYAQPGGPKVVGVNLSNNTVYATYTFPSTVHYPDSYMNDIRFDLRAGVEVAYIVDSSDEGRNGFIMLNLTDGTAWRRLTQHPSVLRVYNNLPSYQGHPFYYRNPGMSFSHQQEGLDGIQITPDGDYIYYSPLTSQNLYRVPTANLLLQDSQSPLAEQAASNNVSWLGQRGGEANGFEGDSSGLIYMLMPTHNAIYYYDPADLQVHGFVRDPRIVWPDSASIAEDGYFYMTINQLPYQDEWNNGVNLRQFPGAILRAKLLNNATKITSLT</sequence>
<dbReference type="AlphaFoldDB" id="A0A0D2K8U8"/>
<dbReference type="GO" id="GO:0005576">
    <property type="term" value="C:extracellular region"/>
    <property type="evidence" value="ECO:0007669"/>
    <property type="project" value="UniProtKB-SubCell"/>
</dbReference>
<dbReference type="GeneID" id="27706699"/>
<protein>
    <recommendedName>
        <fullName evidence="7">Major royal jelly protein</fullName>
    </recommendedName>
</protein>
<accession>A0A0D2K8U8</accession>
<comment type="subcellular location">
    <subcellularLocation>
        <location evidence="1">Secreted</location>
    </subcellularLocation>
</comment>
<dbReference type="VEuPathDB" id="FungiDB:Z520_00953"/>
<feature type="signal peptide" evidence="4">
    <location>
        <begin position="1"/>
        <end position="19"/>
    </location>
</feature>
<name>A0A0D2K8U8_9EURO</name>
<keyword evidence="4" id="KW-0732">Signal</keyword>